<evidence type="ECO:0000313" key="2">
    <source>
        <dbReference type="EnsemblMetazoa" id="G27572.1:cds"/>
    </source>
</evidence>
<evidence type="ECO:0000313" key="3">
    <source>
        <dbReference type="Proteomes" id="UP000005408"/>
    </source>
</evidence>
<accession>A0A8W8LBZ4</accession>
<keyword evidence="1" id="KW-1133">Transmembrane helix</keyword>
<name>A0A8W8LBZ4_MAGGI</name>
<dbReference type="Proteomes" id="UP000005408">
    <property type="component" value="Unassembled WGS sequence"/>
</dbReference>
<organism evidence="2 3">
    <name type="scientific">Magallana gigas</name>
    <name type="common">Pacific oyster</name>
    <name type="synonym">Crassostrea gigas</name>
    <dbReference type="NCBI Taxonomy" id="29159"/>
    <lineage>
        <taxon>Eukaryota</taxon>
        <taxon>Metazoa</taxon>
        <taxon>Spiralia</taxon>
        <taxon>Lophotrochozoa</taxon>
        <taxon>Mollusca</taxon>
        <taxon>Bivalvia</taxon>
        <taxon>Autobranchia</taxon>
        <taxon>Pteriomorphia</taxon>
        <taxon>Ostreida</taxon>
        <taxon>Ostreoidea</taxon>
        <taxon>Ostreidae</taxon>
        <taxon>Magallana</taxon>
    </lineage>
</organism>
<dbReference type="EnsemblMetazoa" id="G27572.1">
    <property type="protein sequence ID" value="G27572.1:cds"/>
    <property type="gene ID" value="G27572"/>
</dbReference>
<keyword evidence="3" id="KW-1185">Reference proteome</keyword>
<keyword evidence="1" id="KW-0812">Transmembrane</keyword>
<reference evidence="2" key="1">
    <citation type="submission" date="2022-08" db="UniProtKB">
        <authorList>
            <consortium name="EnsemblMetazoa"/>
        </authorList>
    </citation>
    <scope>IDENTIFICATION</scope>
    <source>
        <strain evidence="2">05x7-T-G4-1.051#20</strain>
    </source>
</reference>
<feature type="transmembrane region" description="Helical" evidence="1">
    <location>
        <begin position="286"/>
        <end position="307"/>
    </location>
</feature>
<protein>
    <submittedName>
        <fullName evidence="2">Uncharacterized protein</fullName>
    </submittedName>
</protein>
<dbReference type="AlphaFoldDB" id="A0A8W8LBZ4"/>
<keyword evidence="1" id="KW-0472">Membrane</keyword>
<sequence>MNVLPTLVFVYNLYFTSEVVESCTFPAEWDGLWYDSRNTEVTLDQATSAVLSGWSVTAYTSTVTSWTCVEQSEDTYLLKSDQEVVVFTSLHRAYLCLKVTKVTDVSYRYTIMADEQANAGGERVSVISIKRNATISGDCNIVSPSGVEEFHVLVKADNVSCTSIRQYFPEPLLAVLYNSAYVKTGQSCESDVILDMCSNRTTLNRTECSTSTGQVLVHELHCITYVQDGDTYYVSVLDPQVSGSSQQRIKCLAAAKLNNLVYISDNTGSCAKGQDPRAKQSPGSEALVMFANGVVFLAILIILVLCLRKKTRKRIFKCCCNKWKRKKQQKETSSQQKTLSLQKVKDTNEFQNNNNNNEERSCILVLDNLNDSKHDSSTEPKIKENVEGSLLSECASKSKPKKSTQFRSIENKTKTFIVGNLNDLSHDCKDKNQDLKNAEESFLFENLNDSKRDIHDGEKNRTDREIEGTLHQSEASLSENFDSSEENFEFGKPPVDERGDVCFRNEFESVMTVNEFNEAENGYSSVERSNSRTLSSELYRQTTEEDMEELRRINRQVHLEKQLFQDSRMSFVPDMTSRERDYFEKSVFAKQNVEAEMYLNATVSTDLANTSSTFTETDKFEDKTVLSANLSNSSASLTTMSDGHDQLIKVSMKQSTPNTLHVNDIVTLKSNSPTNVHNRQNSMHQTGVVMEEYEFPLTDEQRSGLSTEMLSRTSNRVNATRTPPTNVTEERLQGPITSIGHTARTTKRPRSAAKVSAFPIHESVSISKPGIMSGSVEPELTPSITNTSISRFKNTIRKQKIQNHDIEPKAPKMKFRWI</sequence>
<evidence type="ECO:0000256" key="1">
    <source>
        <dbReference type="SAM" id="Phobius"/>
    </source>
</evidence>
<proteinExistence type="predicted"/>